<accession>A0A143BGA6</accession>
<proteinExistence type="predicted"/>
<sequence length="502" mass="53872">MRLTFMAGAVAAVSLTGIVSATAAAQPGGVSATCTIDVNQPKELAIQSLSYQQAKAAQTPEQRKKLLGQMMKELDTKPERFAKNVIGYQFMLSEVLKLWALEPGITATPVRSSLGFVTNPTETIDLVVAVDAAYKAIVAAAPACEADIKAQRQNELWLAQTQAALSASSAGSLDSAEYYAKRSMLMSDGPYAHYVLANVANQKGEKKAAMMHWKHVIDRSGADTVYRDLKNGSMYYLAMTQLEQAATAQGADQQAQAKEAAETFKTLIAAAPDSPDVANHYNNWAEALTLAKDTANMSQVYADMLANPDKQSDIVLAVGGVVATRANKADDALKLFELSVQKNPNSRDGLRNVAASYYGKDRFKEMWAPSAKLVALDPNNYDGWMMFAYASQGLAKAAKLPAEKKAWTDSLVKYQTLAENLPVKVEVAGFSRGANEATLTLALEQVAATGSYNVTAEFLDEAGAVVATGTAESGALKKGDRKNVEIKATGAKIYAYRYKAIK</sequence>
<dbReference type="KEGG" id="gph:GEMMAAP_02870"/>
<dbReference type="OrthoDB" id="9770313at2"/>
<dbReference type="InterPro" id="IPR011990">
    <property type="entry name" value="TPR-like_helical_dom_sf"/>
</dbReference>
<reference evidence="2 3" key="2">
    <citation type="journal article" date="2016" name="Environ. Microbiol. Rep.">
        <title>Metagenomic evidence for the presence of phototrophic Gemmatimonadetes bacteria in diverse environments.</title>
        <authorList>
            <person name="Zeng Y."/>
            <person name="Baumbach J."/>
            <person name="Barbosa E.G."/>
            <person name="Azevedo V."/>
            <person name="Zhang C."/>
            <person name="Koblizek M."/>
        </authorList>
    </citation>
    <scope>NUCLEOTIDE SEQUENCE [LARGE SCALE GENOMIC DNA]</scope>
    <source>
        <strain evidence="2 3">AP64</strain>
    </source>
</reference>
<reference evidence="2 3" key="1">
    <citation type="journal article" date="2014" name="Proc. Natl. Acad. Sci. U.S.A.">
        <title>Functional type 2 photosynthetic reaction centers found in the rare bacterial phylum Gemmatimonadetes.</title>
        <authorList>
            <person name="Zeng Y."/>
            <person name="Feng F."/>
            <person name="Medova H."/>
            <person name="Dean J."/>
            <person name="Koblizek M."/>
        </authorList>
    </citation>
    <scope>NUCLEOTIDE SEQUENCE [LARGE SCALE GENOMIC DNA]</scope>
    <source>
        <strain evidence="2 3">AP64</strain>
    </source>
</reference>
<dbReference type="STRING" id="1379270.GEMMAAP_02870"/>
<keyword evidence="1" id="KW-0732">Signal</keyword>
<evidence type="ECO:0000313" key="3">
    <source>
        <dbReference type="Proteomes" id="UP000076404"/>
    </source>
</evidence>
<keyword evidence="3" id="KW-1185">Reference proteome</keyword>
<dbReference type="eggNOG" id="COG4783">
    <property type="taxonomic scope" value="Bacteria"/>
</dbReference>
<feature type="signal peptide" evidence="1">
    <location>
        <begin position="1"/>
        <end position="25"/>
    </location>
</feature>
<dbReference type="RefSeq" id="WP_026849354.1">
    <property type="nucleotide sequence ID" value="NZ_CP011454.1"/>
</dbReference>
<dbReference type="Gene3D" id="1.25.40.10">
    <property type="entry name" value="Tetratricopeptide repeat domain"/>
    <property type="match status" value="1"/>
</dbReference>
<feature type="chain" id="PRO_5007506711" evidence="1">
    <location>
        <begin position="26"/>
        <end position="502"/>
    </location>
</feature>
<dbReference type="AlphaFoldDB" id="A0A143BGA6"/>
<organism evidence="2 3">
    <name type="scientific">Gemmatimonas phototrophica</name>
    <dbReference type="NCBI Taxonomy" id="1379270"/>
    <lineage>
        <taxon>Bacteria</taxon>
        <taxon>Pseudomonadati</taxon>
        <taxon>Gemmatimonadota</taxon>
        <taxon>Gemmatimonadia</taxon>
        <taxon>Gemmatimonadales</taxon>
        <taxon>Gemmatimonadaceae</taxon>
        <taxon>Gemmatimonas</taxon>
    </lineage>
</organism>
<dbReference type="EMBL" id="CP011454">
    <property type="protein sequence ID" value="AMW04066.1"/>
    <property type="molecule type" value="Genomic_DNA"/>
</dbReference>
<dbReference type="SUPFAM" id="SSF48452">
    <property type="entry name" value="TPR-like"/>
    <property type="match status" value="1"/>
</dbReference>
<evidence type="ECO:0000313" key="2">
    <source>
        <dbReference type="EMBL" id="AMW04066.1"/>
    </source>
</evidence>
<name>A0A143BGA6_9BACT</name>
<dbReference type="Proteomes" id="UP000076404">
    <property type="component" value="Chromosome"/>
</dbReference>
<protein>
    <submittedName>
        <fullName evidence="2">Uncharacterized protein</fullName>
    </submittedName>
</protein>
<gene>
    <name evidence="2" type="ORF">GEMMAAP_02870</name>
</gene>
<evidence type="ECO:0000256" key="1">
    <source>
        <dbReference type="SAM" id="SignalP"/>
    </source>
</evidence>